<name>A0ABD2ZX40_9GENT</name>
<dbReference type="AlphaFoldDB" id="A0ABD2ZX40"/>
<reference evidence="1 2" key="1">
    <citation type="submission" date="2024-11" db="EMBL/GenBank/DDBJ databases">
        <title>A near-complete genome assembly of Cinchona calisaya.</title>
        <authorList>
            <person name="Lian D.C."/>
            <person name="Zhao X.W."/>
            <person name="Wei L."/>
        </authorList>
    </citation>
    <scope>NUCLEOTIDE SEQUENCE [LARGE SCALE GENOMIC DNA]</scope>
    <source>
        <tissue evidence="1">Nenye</tissue>
    </source>
</reference>
<comment type="caution">
    <text evidence="1">The sequence shown here is derived from an EMBL/GenBank/DDBJ whole genome shotgun (WGS) entry which is preliminary data.</text>
</comment>
<keyword evidence="2" id="KW-1185">Reference proteome</keyword>
<protein>
    <submittedName>
        <fullName evidence="1">Uncharacterized protein</fullName>
    </submittedName>
</protein>
<evidence type="ECO:0000313" key="2">
    <source>
        <dbReference type="Proteomes" id="UP001630127"/>
    </source>
</evidence>
<organism evidence="1 2">
    <name type="scientific">Cinchona calisaya</name>
    <dbReference type="NCBI Taxonomy" id="153742"/>
    <lineage>
        <taxon>Eukaryota</taxon>
        <taxon>Viridiplantae</taxon>
        <taxon>Streptophyta</taxon>
        <taxon>Embryophyta</taxon>
        <taxon>Tracheophyta</taxon>
        <taxon>Spermatophyta</taxon>
        <taxon>Magnoliopsida</taxon>
        <taxon>eudicotyledons</taxon>
        <taxon>Gunneridae</taxon>
        <taxon>Pentapetalae</taxon>
        <taxon>asterids</taxon>
        <taxon>lamiids</taxon>
        <taxon>Gentianales</taxon>
        <taxon>Rubiaceae</taxon>
        <taxon>Cinchonoideae</taxon>
        <taxon>Cinchoneae</taxon>
        <taxon>Cinchona</taxon>
    </lineage>
</organism>
<accession>A0ABD2ZX40</accession>
<gene>
    <name evidence="1" type="ORF">ACH5RR_015629</name>
</gene>
<dbReference type="Proteomes" id="UP001630127">
    <property type="component" value="Unassembled WGS sequence"/>
</dbReference>
<proteinExistence type="predicted"/>
<evidence type="ECO:0000313" key="1">
    <source>
        <dbReference type="EMBL" id="KAL3522795.1"/>
    </source>
</evidence>
<sequence length="99" mass="12098">MFMGSEERFEWANIMEEYLKRWGLGDAIELRLSNPLPKEIMKRKTKLFFKIMRKSMVIKFFKRVVVNTQSPEFFWSDLFYILMEFTDDDCDCKSKFELK</sequence>
<dbReference type="EMBL" id="JBJUIK010000007">
    <property type="protein sequence ID" value="KAL3522795.1"/>
    <property type="molecule type" value="Genomic_DNA"/>
</dbReference>